<feature type="transmembrane region" description="Helical" evidence="1">
    <location>
        <begin position="136"/>
        <end position="162"/>
    </location>
</feature>
<keyword evidence="1" id="KW-1133">Transmembrane helix</keyword>
<keyword evidence="1" id="KW-0472">Membrane</keyword>
<name>A0A9P6QKD3_9FUNG</name>
<evidence type="ECO:0000256" key="1">
    <source>
        <dbReference type="SAM" id="Phobius"/>
    </source>
</evidence>
<accession>A0A9P6QKD3</accession>
<reference evidence="2" key="1">
    <citation type="journal article" date="2020" name="Fungal Divers.">
        <title>Resolving the Mortierellaceae phylogeny through synthesis of multi-gene phylogenetics and phylogenomics.</title>
        <authorList>
            <person name="Vandepol N."/>
            <person name="Liber J."/>
            <person name="Desiro A."/>
            <person name="Na H."/>
            <person name="Kennedy M."/>
            <person name="Barry K."/>
            <person name="Grigoriev I.V."/>
            <person name="Miller A.N."/>
            <person name="O'Donnell K."/>
            <person name="Stajich J.E."/>
            <person name="Bonito G."/>
        </authorList>
    </citation>
    <scope>NUCLEOTIDE SEQUENCE</scope>
    <source>
        <strain evidence="2">BC1065</strain>
    </source>
</reference>
<dbReference type="AlphaFoldDB" id="A0A9P6QKD3"/>
<keyword evidence="1" id="KW-0812">Transmembrane</keyword>
<proteinExistence type="predicted"/>
<feature type="transmembrane region" description="Helical" evidence="1">
    <location>
        <begin position="98"/>
        <end position="115"/>
    </location>
</feature>
<evidence type="ECO:0000313" key="2">
    <source>
        <dbReference type="EMBL" id="KAG0270162.1"/>
    </source>
</evidence>
<feature type="transmembrane region" description="Helical" evidence="1">
    <location>
        <begin position="27"/>
        <end position="46"/>
    </location>
</feature>
<comment type="caution">
    <text evidence="2">The sequence shown here is derived from an EMBL/GenBank/DDBJ whole genome shotgun (WGS) entry which is preliminary data.</text>
</comment>
<dbReference type="EMBL" id="JAAAJB010000010">
    <property type="protein sequence ID" value="KAG0270162.1"/>
    <property type="molecule type" value="Genomic_DNA"/>
</dbReference>
<dbReference type="Proteomes" id="UP000807716">
    <property type="component" value="Unassembled WGS sequence"/>
</dbReference>
<gene>
    <name evidence="2" type="ORF">DFQ27_000081</name>
</gene>
<dbReference type="OrthoDB" id="2409959at2759"/>
<keyword evidence="3" id="KW-1185">Reference proteome</keyword>
<sequence length="173" mass="18343">MPIPTSALLPHLSAVAPYLTPSVMTNLGVGGYHLMVGLVTGVMKYGQIAVSKNAVAHPYISTAHRASLMYGFASVQMAAMAALSSYSETTNMTATVAAQAYFVQAVILYVVHGLLRDTTNQLKSPHKLGEKHTLPGWMVHGFMGTLVLAEIGGVGVLFAGMLKTFAKIYASTR</sequence>
<protein>
    <submittedName>
        <fullName evidence="2">Uncharacterized protein</fullName>
    </submittedName>
</protein>
<evidence type="ECO:0000313" key="3">
    <source>
        <dbReference type="Proteomes" id="UP000807716"/>
    </source>
</evidence>
<organism evidence="2 3">
    <name type="scientific">Actinomortierella ambigua</name>
    <dbReference type="NCBI Taxonomy" id="1343610"/>
    <lineage>
        <taxon>Eukaryota</taxon>
        <taxon>Fungi</taxon>
        <taxon>Fungi incertae sedis</taxon>
        <taxon>Mucoromycota</taxon>
        <taxon>Mortierellomycotina</taxon>
        <taxon>Mortierellomycetes</taxon>
        <taxon>Mortierellales</taxon>
        <taxon>Mortierellaceae</taxon>
        <taxon>Actinomortierella</taxon>
    </lineage>
</organism>